<comment type="caution">
    <text evidence="1">The sequence shown here is derived from an EMBL/GenBank/DDBJ whole genome shotgun (WGS) entry which is preliminary data.</text>
</comment>
<sequence length="87" mass="10004">MDVKRAWKALKLERSLLRIGDKNELQIYVDGNPAIEKLVTHNNRGHVRRKVLVEGLSCHLDSRLAAGFRAIEIRQEQVLLPKPRLDP</sequence>
<accession>A0A9P6KDW6</accession>
<dbReference type="Proteomes" id="UP000780801">
    <property type="component" value="Unassembled WGS sequence"/>
</dbReference>
<name>A0A9P6KDW6_9FUNG</name>
<evidence type="ECO:0000313" key="2">
    <source>
        <dbReference type="Proteomes" id="UP000780801"/>
    </source>
</evidence>
<keyword evidence="2" id="KW-1185">Reference proteome</keyword>
<protein>
    <submittedName>
        <fullName evidence="1">Uncharacterized protein</fullName>
    </submittedName>
</protein>
<evidence type="ECO:0000313" key="1">
    <source>
        <dbReference type="EMBL" id="KAF9581112.1"/>
    </source>
</evidence>
<proteinExistence type="predicted"/>
<organism evidence="1 2">
    <name type="scientific">Lunasporangiospora selenospora</name>
    <dbReference type="NCBI Taxonomy" id="979761"/>
    <lineage>
        <taxon>Eukaryota</taxon>
        <taxon>Fungi</taxon>
        <taxon>Fungi incertae sedis</taxon>
        <taxon>Mucoromycota</taxon>
        <taxon>Mortierellomycotina</taxon>
        <taxon>Mortierellomycetes</taxon>
        <taxon>Mortierellales</taxon>
        <taxon>Mortierellaceae</taxon>
        <taxon>Lunasporangiospora</taxon>
    </lineage>
</organism>
<gene>
    <name evidence="1" type="ORF">BGW38_001990</name>
</gene>
<dbReference type="AlphaFoldDB" id="A0A9P6KDW6"/>
<dbReference type="EMBL" id="JAABOA010001663">
    <property type="protein sequence ID" value="KAF9581112.1"/>
    <property type="molecule type" value="Genomic_DNA"/>
</dbReference>
<reference evidence="1" key="1">
    <citation type="journal article" date="2020" name="Fungal Divers.">
        <title>Resolving the Mortierellaceae phylogeny through synthesis of multi-gene phylogenetics and phylogenomics.</title>
        <authorList>
            <person name="Vandepol N."/>
            <person name="Liber J."/>
            <person name="Desiro A."/>
            <person name="Na H."/>
            <person name="Kennedy M."/>
            <person name="Barry K."/>
            <person name="Grigoriev I.V."/>
            <person name="Miller A.N."/>
            <person name="O'Donnell K."/>
            <person name="Stajich J.E."/>
            <person name="Bonito G."/>
        </authorList>
    </citation>
    <scope>NUCLEOTIDE SEQUENCE</scope>
    <source>
        <strain evidence="1">KOD1015</strain>
    </source>
</reference>